<evidence type="ECO:0000313" key="5">
    <source>
        <dbReference type="EMBL" id="QNO46159.1"/>
    </source>
</evidence>
<dbReference type="Gene3D" id="1.10.287.1120">
    <property type="entry name" value="Bipartite methylase S protein"/>
    <property type="match status" value="1"/>
</dbReference>
<dbReference type="GO" id="GO:0003677">
    <property type="term" value="F:DNA binding"/>
    <property type="evidence" value="ECO:0007669"/>
    <property type="project" value="UniProtKB-KW"/>
</dbReference>
<dbReference type="GO" id="GO:0009307">
    <property type="term" value="P:DNA restriction-modification system"/>
    <property type="evidence" value="ECO:0007669"/>
    <property type="project" value="UniProtKB-KW"/>
</dbReference>
<evidence type="ECO:0000256" key="1">
    <source>
        <dbReference type="ARBA" id="ARBA00010923"/>
    </source>
</evidence>
<sequence length="259" mass="28868">MLSAVQDAKEKTGAVIAAAKSLKKSLMRHLFTYGPVPAGAAESVPLAETEIGLVPEGWEVVRLGEVTGGTQYGLSLRGNQQGRYPILRMSNLIDGRVKTSDLQYVDLDEDGFTKFRLNEGDILFNRTNSFELVGKTALFCLCDDFVFASYLIRVVPDTASLVPEYLNYYLNWDTSQIRLKTLASRGVSQSNINATKLRGFSIPRPPLPIQQKIADILSTIDKKIESEENKNKAIDELFKSLLHNLMTAKIRVNHLEMTQ</sequence>
<organism evidence="5">
    <name type="scientific">Candidatus Methanogaster sp. ANME-2c ERB4</name>
    <dbReference type="NCBI Taxonomy" id="2759911"/>
    <lineage>
        <taxon>Archaea</taxon>
        <taxon>Methanobacteriati</taxon>
        <taxon>Methanobacteriota</taxon>
        <taxon>Stenosarchaea group</taxon>
        <taxon>Methanomicrobia</taxon>
        <taxon>Methanosarcinales</taxon>
        <taxon>ANME-2 cluster</taxon>
        <taxon>Candidatus Methanogasteraceae</taxon>
        <taxon>Candidatus Methanogaster</taxon>
    </lineage>
</organism>
<evidence type="ECO:0000256" key="3">
    <source>
        <dbReference type="ARBA" id="ARBA00023125"/>
    </source>
</evidence>
<dbReference type="CDD" id="cd17524">
    <property type="entry name" value="RMtype1_S_EcoUTORF5051P-TRD2-CR2_like"/>
    <property type="match status" value="1"/>
</dbReference>
<proteinExistence type="inferred from homology"/>
<evidence type="ECO:0000259" key="4">
    <source>
        <dbReference type="Pfam" id="PF01420"/>
    </source>
</evidence>
<dbReference type="EMBL" id="MT631170">
    <property type="protein sequence ID" value="QNO46159.1"/>
    <property type="molecule type" value="Genomic_DNA"/>
</dbReference>
<gene>
    <name evidence="5" type="ORF">LJAJCFKK_00010</name>
</gene>
<evidence type="ECO:0000256" key="2">
    <source>
        <dbReference type="ARBA" id="ARBA00022747"/>
    </source>
</evidence>
<reference evidence="5" key="1">
    <citation type="submission" date="2020-06" db="EMBL/GenBank/DDBJ databases">
        <title>Unique genomic features of the anaerobic methanotrophic archaea.</title>
        <authorList>
            <person name="Chadwick G.L."/>
            <person name="Skennerton C.T."/>
            <person name="Laso-Perez R."/>
            <person name="Leu A.O."/>
            <person name="Speth D.R."/>
            <person name="Yu H."/>
            <person name="Morgan-Lang C."/>
            <person name="Hatzenpichler R."/>
            <person name="Goudeau D."/>
            <person name="Malmstrom R."/>
            <person name="Brazelton W.J."/>
            <person name="Woyke T."/>
            <person name="Hallam S.J."/>
            <person name="Tyson G.W."/>
            <person name="Wegener G."/>
            <person name="Boetius A."/>
            <person name="Orphan V."/>
        </authorList>
    </citation>
    <scope>NUCLEOTIDE SEQUENCE</scope>
</reference>
<protein>
    <submittedName>
        <fullName evidence="5">Type-1 restriction enzyme MjaXIP specificity protein</fullName>
    </submittedName>
</protein>
<dbReference type="Gene3D" id="3.90.220.20">
    <property type="entry name" value="DNA methylase specificity domains"/>
    <property type="match status" value="1"/>
</dbReference>
<dbReference type="InterPro" id="IPR052021">
    <property type="entry name" value="Type-I_RS_S_subunit"/>
</dbReference>
<dbReference type="PANTHER" id="PTHR30408">
    <property type="entry name" value="TYPE-1 RESTRICTION ENZYME ECOKI SPECIFICITY PROTEIN"/>
    <property type="match status" value="1"/>
</dbReference>
<dbReference type="Pfam" id="PF01420">
    <property type="entry name" value="Methylase_S"/>
    <property type="match status" value="1"/>
</dbReference>
<dbReference type="InterPro" id="IPR000055">
    <property type="entry name" value="Restrct_endonuc_typeI_TRD"/>
</dbReference>
<feature type="domain" description="Type I restriction modification DNA specificity" evidence="4">
    <location>
        <begin position="55"/>
        <end position="234"/>
    </location>
</feature>
<dbReference type="PANTHER" id="PTHR30408:SF12">
    <property type="entry name" value="TYPE I RESTRICTION ENZYME MJAVIII SPECIFICITY SUBUNIT"/>
    <property type="match status" value="1"/>
</dbReference>
<keyword evidence="3" id="KW-0238">DNA-binding</keyword>
<dbReference type="InterPro" id="IPR044946">
    <property type="entry name" value="Restrct_endonuc_typeI_TRD_sf"/>
</dbReference>
<accession>A0A7G9YDS5</accession>
<name>A0A7G9YDS5_9EURY</name>
<keyword evidence="2" id="KW-0680">Restriction system</keyword>
<comment type="similarity">
    <text evidence="1">Belongs to the type-I restriction system S methylase family.</text>
</comment>
<dbReference type="SUPFAM" id="SSF116734">
    <property type="entry name" value="DNA methylase specificity domain"/>
    <property type="match status" value="1"/>
</dbReference>
<dbReference type="AlphaFoldDB" id="A0A7G9YDS5"/>